<evidence type="ECO:0000256" key="1">
    <source>
        <dbReference type="ARBA" id="ARBA00004418"/>
    </source>
</evidence>
<dbReference type="InterPro" id="IPR038404">
    <property type="entry name" value="TRAP_DctP_sf"/>
</dbReference>
<dbReference type="EMBL" id="FNOI01000009">
    <property type="protein sequence ID" value="SDX54550.1"/>
    <property type="molecule type" value="Genomic_DNA"/>
</dbReference>
<dbReference type="GO" id="GO:0055085">
    <property type="term" value="P:transmembrane transport"/>
    <property type="evidence" value="ECO:0007669"/>
    <property type="project" value="InterPro"/>
</dbReference>
<dbReference type="GO" id="GO:0042597">
    <property type="term" value="C:periplasmic space"/>
    <property type="evidence" value="ECO:0007669"/>
    <property type="project" value="UniProtKB-SubCell"/>
</dbReference>
<evidence type="ECO:0000256" key="2">
    <source>
        <dbReference type="ARBA" id="ARBA00022729"/>
    </source>
</evidence>
<evidence type="ECO:0000313" key="5">
    <source>
        <dbReference type="Proteomes" id="UP000199441"/>
    </source>
</evidence>
<dbReference type="AlphaFoldDB" id="A0A1H3CKK5"/>
<dbReference type="Gene3D" id="3.40.190.170">
    <property type="entry name" value="Bacterial extracellular solute-binding protein, family 7"/>
    <property type="match status" value="1"/>
</dbReference>
<dbReference type="RefSeq" id="WP_170833510.1">
    <property type="nucleotide sequence ID" value="NZ_FNOI01000009.1"/>
</dbReference>
<proteinExistence type="predicted"/>
<dbReference type="InterPro" id="IPR018389">
    <property type="entry name" value="DctP_fam"/>
</dbReference>
<sequence>MTLLKNFLVGAVALGVMTGAGVARDRIQAATWAPPAHQASVYFHTFFAEAANKRAAGILDVEAEVGSSMLTPRGAMAELADGIVDLSTHMGQYTPTELAVSNSLEELAMLYSDPRVIIAATTEFGLTDPDMLAEWKKNRVVFGGGFVTGQYRLICNKKIATLDDLKGAKLRLPGRAPAAWANGEGAVTVALSLPEQYGALDKGALNCTTTTLSDTFSNKVYEVAPHVTDLPITLFWSGFGWAYNPQSWAELSPEQRRVLFDAKADAIAAYIVRGLIVAEDEAREKLVEAGVEFHQPEADLVDSIVAYREKQSEVAETIAAETFGLNSPADVLRRFKSTIEKWEARLADVPADDEATYAEMLRTEIFDKVDVETYPAQ</sequence>
<accession>A0A1H3CKK5</accession>
<dbReference type="STRING" id="670155.SAMN04488001_3464"/>
<dbReference type="Proteomes" id="UP000199441">
    <property type="component" value="Unassembled WGS sequence"/>
</dbReference>
<dbReference type="PANTHER" id="PTHR33376:SF4">
    <property type="entry name" value="SIALIC ACID-BINDING PERIPLASMIC PROTEIN SIAP"/>
    <property type="match status" value="1"/>
</dbReference>
<dbReference type="Pfam" id="PF03480">
    <property type="entry name" value="DctP"/>
    <property type="match status" value="1"/>
</dbReference>
<comment type="subcellular location">
    <subcellularLocation>
        <location evidence="1">Periplasm</location>
    </subcellularLocation>
</comment>
<protein>
    <submittedName>
        <fullName evidence="4">TRAP-type C4-dicarboxylate transport system, substrate-binding protein</fullName>
    </submittedName>
</protein>
<reference evidence="5" key="1">
    <citation type="submission" date="2016-10" db="EMBL/GenBank/DDBJ databases">
        <authorList>
            <person name="Varghese N."/>
            <person name="Submissions S."/>
        </authorList>
    </citation>
    <scope>NUCLEOTIDE SEQUENCE [LARGE SCALE GENOMIC DNA]</scope>
    <source>
        <strain evidence="5">DSM 26922</strain>
    </source>
</reference>
<evidence type="ECO:0000256" key="3">
    <source>
        <dbReference type="ARBA" id="ARBA00022764"/>
    </source>
</evidence>
<dbReference type="PANTHER" id="PTHR33376">
    <property type="match status" value="1"/>
</dbReference>
<dbReference type="NCBIfam" id="NF037995">
    <property type="entry name" value="TRAP_S1"/>
    <property type="match status" value="1"/>
</dbReference>
<gene>
    <name evidence="4" type="ORF">SAMN04488001_3464</name>
</gene>
<organism evidence="4 5">
    <name type="scientific">Litoreibacter albidus</name>
    <dbReference type="NCBI Taxonomy" id="670155"/>
    <lineage>
        <taxon>Bacteria</taxon>
        <taxon>Pseudomonadati</taxon>
        <taxon>Pseudomonadota</taxon>
        <taxon>Alphaproteobacteria</taxon>
        <taxon>Rhodobacterales</taxon>
        <taxon>Roseobacteraceae</taxon>
        <taxon>Litoreibacter</taxon>
    </lineage>
</organism>
<keyword evidence="2" id="KW-0732">Signal</keyword>
<keyword evidence="3" id="KW-0574">Periplasm</keyword>
<keyword evidence="5" id="KW-1185">Reference proteome</keyword>
<name>A0A1H3CKK5_9RHOB</name>
<dbReference type="CDD" id="cd13666">
    <property type="entry name" value="PBP2_TRAP_DctP_like_1"/>
    <property type="match status" value="1"/>
</dbReference>
<evidence type="ECO:0000313" key="4">
    <source>
        <dbReference type="EMBL" id="SDX54550.1"/>
    </source>
</evidence>